<dbReference type="InterPro" id="IPR050266">
    <property type="entry name" value="AB_hydrolase_sf"/>
</dbReference>
<dbReference type="OrthoDB" id="294702at2759"/>
<keyword evidence="2" id="KW-0378">Hydrolase</keyword>
<dbReference type="PANTHER" id="PTHR43798">
    <property type="entry name" value="MONOACYLGLYCEROL LIPASE"/>
    <property type="match status" value="1"/>
</dbReference>
<dbReference type="GO" id="GO:0016020">
    <property type="term" value="C:membrane"/>
    <property type="evidence" value="ECO:0007669"/>
    <property type="project" value="TreeGrafter"/>
</dbReference>
<dbReference type="SUPFAM" id="SSF53474">
    <property type="entry name" value="alpha/beta-Hydrolases"/>
    <property type="match status" value="1"/>
</dbReference>
<evidence type="ECO:0000313" key="3">
    <source>
        <dbReference type="Proteomes" id="UP001153069"/>
    </source>
</evidence>
<dbReference type="EMBL" id="CAICTM010001411">
    <property type="protein sequence ID" value="CAB9523409.1"/>
    <property type="molecule type" value="Genomic_DNA"/>
</dbReference>
<dbReference type="InterPro" id="IPR029058">
    <property type="entry name" value="AB_hydrolase_fold"/>
</dbReference>
<dbReference type="Gene3D" id="3.40.50.1820">
    <property type="entry name" value="alpha/beta hydrolase"/>
    <property type="match status" value="1"/>
</dbReference>
<reference evidence="2" key="1">
    <citation type="submission" date="2020-06" db="EMBL/GenBank/DDBJ databases">
        <authorList>
            <consortium name="Plant Systems Biology data submission"/>
        </authorList>
    </citation>
    <scope>NUCLEOTIDE SEQUENCE</scope>
    <source>
        <strain evidence="2">D6</strain>
    </source>
</reference>
<comment type="caution">
    <text evidence="2">The sequence shown here is derived from an EMBL/GenBank/DDBJ whole genome shotgun (WGS) entry which is preliminary data.</text>
</comment>
<organism evidence="2 3">
    <name type="scientific">Seminavis robusta</name>
    <dbReference type="NCBI Taxonomy" id="568900"/>
    <lineage>
        <taxon>Eukaryota</taxon>
        <taxon>Sar</taxon>
        <taxon>Stramenopiles</taxon>
        <taxon>Ochrophyta</taxon>
        <taxon>Bacillariophyta</taxon>
        <taxon>Bacillariophyceae</taxon>
        <taxon>Bacillariophycidae</taxon>
        <taxon>Naviculales</taxon>
        <taxon>Naviculaceae</taxon>
        <taxon>Seminavis</taxon>
    </lineage>
</organism>
<dbReference type="AlphaFoldDB" id="A0A9N8EQS0"/>
<sequence length="393" mass="44398">MTSNRSIMIGGDTCHVLLAATASVVTVAASLLWMKRLEWTSEDGQKKRRYFQYKVIHDETLIGPNPQREPVDSQASALFQSDAKESSALLMLTTYSPPSASSANNKNLNAVLIHGFGCTSLEFGALVSQLRQDNHSLGIFMYDRVLFTSTSDYQQRPRDAPTLARELFHLLQARGVSPPYLLIGHSYGGLIAQHFCHQHIHDVQGMVLLDPAHEDQFQTFPTDFALGFTHIIPHVLWFYSKVAWTGVLQFLDRLALFNFPPLFLLSQQQSATRRACARLYSEGHVWQRVAMELDGCAQTFVQMQQQQQQSNTDSIRRDFPPTALVIAGHRQYSPTFFPKAVTTAFLQMHATSLPHAKVFMAPKSDHWIHLQQPEVVMQGVEYVLEEIQKKKGQ</sequence>
<dbReference type="GO" id="GO:0046464">
    <property type="term" value="P:acylglycerol catabolic process"/>
    <property type="evidence" value="ECO:0007669"/>
    <property type="project" value="TreeGrafter"/>
</dbReference>
<keyword evidence="3" id="KW-1185">Reference proteome</keyword>
<dbReference type="PANTHER" id="PTHR43798:SF5">
    <property type="entry name" value="MONOACYLGLYCEROL LIPASE ABHD6"/>
    <property type="match status" value="1"/>
</dbReference>
<feature type="domain" description="AB hydrolase-1" evidence="1">
    <location>
        <begin position="111"/>
        <end position="376"/>
    </location>
</feature>
<accession>A0A9N8EQS0</accession>
<dbReference type="InterPro" id="IPR000073">
    <property type="entry name" value="AB_hydrolase_1"/>
</dbReference>
<name>A0A9N8EQS0_9STRA</name>
<proteinExistence type="predicted"/>
<evidence type="ECO:0000259" key="1">
    <source>
        <dbReference type="Pfam" id="PF12697"/>
    </source>
</evidence>
<dbReference type="GO" id="GO:0047372">
    <property type="term" value="F:monoacylglycerol lipase activity"/>
    <property type="evidence" value="ECO:0007669"/>
    <property type="project" value="TreeGrafter"/>
</dbReference>
<dbReference type="Pfam" id="PF12697">
    <property type="entry name" value="Abhydrolase_6"/>
    <property type="match status" value="1"/>
</dbReference>
<evidence type="ECO:0000313" key="2">
    <source>
        <dbReference type="EMBL" id="CAB9523409.1"/>
    </source>
</evidence>
<protein>
    <submittedName>
        <fullName evidence="2">Alpha beta hydrolase fold protein</fullName>
    </submittedName>
</protein>
<gene>
    <name evidence="2" type="ORF">SEMRO_1413_G270560.1</name>
</gene>
<dbReference type="Proteomes" id="UP001153069">
    <property type="component" value="Unassembled WGS sequence"/>
</dbReference>